<feature type="transmembrane region" description="Helical" evidence="8">
    <location>
        <begin position="498"/>
        <end position="521"/>
    </location>
</feature>
<evidence type="ECO:0000256" key="3">
    <source>
        <dbReference type="ARBA" id="ARBA00022692"/>
    </source>
</evidence>
<organism evidence="10 12">
    <name type="scientific">Exidia glandulosa HHB12029</name>
    <dbReference type="NCBI Taxonomy" id="1314781"/>
    <lineage>
        <taxon>Eukaryota</taxon>
        <taxon>Fungi</taxon>
        <taxon>Dikarya</taxon>
        <taxon>Basidiomycota</taxon>
        <taxon>Agaricomycotina</taxon>
        <taxon>Agaricomycetes</taxon>
        <taxon>Auriculariales</taxon>
        <taxon>Exidiaceae</taxon>
        <taxon>Exidia</taxon>
    </lineage>
</organism>
<dbReference type="OrthoDB" id="1699231at2759"/>
<dbReference type="PANTHER" id="PTHR31503">
    <property type="entry name" value="VACUOLAR CALCIUM ION TRANSPORTER"/>
    <property type="match status" value="1"/>
</dbReference>
<proteinExistence type="predicted"/>
<evidence type="ECO:0000259" key="9">
    <source>
        <dbReference type="Pfam" id="PF01699"/>
    </source>
</evidence>
<dbReference type="PANTHER" id="PTHR31503:SF20">
    <property type="entry name" value="CA(2+)_H(+) EXCHANGER, PUTATIVE (EUROFUNG)-RELATED"/>
    <property type="match status" value="1"/>
</dbReference>
<feature type="domain" description="Sodium/calcium exchanger membrane region" evidence="9">
    <location>
        <begin position="396"/>
        <end position="546"/>
    </location>
</feature>
<evidence type="ECO:0000256" key="6">
    <source>
        <dbReference type="ARBA" id="ARBA00023136"/>
    </source>
</evidence>
<feature type="compositionally biased region" description="Polar residues" evidence="7">
    <location>
        <begin position="12"/>
        <end position="30"/>
    </location>
</feature>
<accession>A0A165CHK4</accession>
<dbReference type="Proteomes" id="UP000077266">
    <property type="component" value="Unassembled WGS sequence"/>
</dbReference>
<name>A0A165CHK4_EXIGL</name>
<sequence>MSSNAPGLPLHHNNSVQRRTATTSSSNGTALNDDRPHIERRPTTPVDGRALDEKRIDEPMYKYAWRRFRGTDRKLPTVGESLKNMATHTILNVLFVFVPVSWAVHFVVGADGQPRYGPEVRFSLAFLAIIPLEKMFDWLAEEMIPFIGAELGDLLEITLNNAVEAALAIFLLTKDRYRLLQTTIVGVVLLHLLLIPGVAFMTGGARIFEQELHHGTTELNHSLLTLGVMTLVLPAAFFAALDRGTLSDLTQFALRLNANQPLASESGEAGGEGGSSTASAVAETATAAAEHALRALSSIVRRAEGSVEHEDPQEFIHGRFEFAALLTDQRRGHFLHFSHALAFLLLGCYVCSRVYLHNPPGQGNALQMNKNTSNHIKQLAQEKENRNPKVGPYVGAIAIIVCVALMAVTAEWLVDSIEPLQETSGIAQEWFGLFLLPIISWAADGLLAFIYFVMRLLRRRVPPPEGVASGLAIDLSIQFLLFWMPLLVMIGWWSHKPFLLLFDLLEVVVLVAACFLVNFVTADAKTNWAEGAVLVAFYIMIAVVSWFYPGQPEVRIFNGRLTVTDALLNGPSVEG</sequence>
<feature type="transmembrane region" description="Helical" evidence="8">
    <location>
        <begin position="179"/>
        <end position="202"/>
    </location>
</feature>
<dbReference type="AlphaFoldDB" id="A0A165CHK4"/>
<dbReference type="GO" id="GO:0015369">
    <property type="term" value="F:calcium:proton antiporter activity"/>
    <property type="evidence" value="ECO:0007669"/>
    <property type="project" value="TreeGrafter"/>
</dbReference>
<keyword evidence="12" id="KW-1185">Reference proteome</keyword>
<evidence type="ECO:0000313" key="10">
    <source>
        <dbReference type="EMBL" id="KZV82476.1"/>
    </source>
</evidence>
<keyword evidence="3 8" id="KW-0812">Transmembrane</keyword>
<gene>
    <name evidence="11" type="ORF">EXIGLDRAFT_653477</name>
    <name evidence="10" type="ORF">EXIGLDRAFT_754916</name>
</gene>
<feature type="transmembrane region" description="Helical" evidence="8">
    <location>
        <begin position="528"/>
        <end position="548"/>
    </location>
</feature>
<dbReference type="GO" id="GO:0006874">
    <property type="term" value="P:intracellular calcium ion homeostasis"/>
    <property type="evidence" value="ECO:0007669"/>
    <property type="project" value="TreeGrafter"/>
</dbReference>
<evidence type="ECO:0000256" key="4">
    <source>
        <dbReference type="ARBA" id="ARBA00022989"/>
    </source>
</evidence>
<comment type="subcellular location">
    <subcellularLocation>
        <location evidence="1">Endomembrane system</location>
        <topology evidence="1">Multi-pass membrane protein</topology>
    </subcellularLocation>
</comment>
<dbReference type="GO" id="GO:0012505">
    <property type="term" value="C:endomembrane system"/>
    <property type="evidence" value="ECO:0007669"/>
    <property type="project" value="UniProtKB-SubCell"/>
</dbReference>
<keyword evidence="4 8" id="KW-1133">Transmembrane helix</keyword>
<evidence type="ECO:0000256" key="1">
    <source>
        <dbReference type="ARBA" id="ARBA00004127"/>
    </source>
</evidence>
<feature type="transmembrane region" description="Helical" evidence="8">
    <location>
        <begin position="390"/>
        <end position="410"/>
    </location>
</feature>
<protein>
    <recommendedName>
        <fullName evidence="9">Sodium/calcium exchanger membrane region domain-containing protein</fullName>
    </recommendedName>
</protein>
<dbReference type="InterPro" id="IPR004713">
    <property type="entry name" value="CaH_exchang"/>
</dbReference>
<keyword evidence="6 8" id="KW-0472">Membrane</keyword>
<dbReference type="Pfam" id="PF01699">
    <property type="entry name" value="Na_Ca_ex"/>
    <property type="match status" value="1"/>
</dbReference>
<evidence type="ECO:0000256" key="7">
    <source>
        <dbReference type="SAM" id="MobiDB-lite"/>
    </source>
</evidence>
<dbReference type="EMBL" id="KV426165">
    <property type="protein sequence ID" value="KZV86136.1"/>
    <property type="molecule type" value="Genomic_DNA"/>
</dbReference>
<dbReference type="GO" id="GO:0000329">
    <property type="term" value="C:fungal-type vacuole membrane"/>
    <property type="evidence" value="ECO:0007669"/>
    <property type="project" value="TreeGrafter"/>
</dbReference>
<feature type="transmembrane region" description="Helical" evidence="8">
    <location>
        <begin position="90"/>
        <end position="108"/>
    </location>
</feature>
<keyword evidence="2" id="KW-0813">Transport</keyword>
<evidence type="ECO:0000256" key="5">
    <source>
        <dbReference type="ARBA" id="ARBA00023065"/>
    </source>
</evidence>
<evidence type="ECO:0000313" key="11">
    <source>
        <dbReference type="EMBL" id="KZV86136.1"/>
    </source>
</evidence>
<evidence type="ECO:0000256" key="2">
    <source>
        <dbReference type="ARBA" id="ARBA00022448"/>
    </source>
</evidence>
<keyword evidence="5" id="KW-0406">Ion transport</keyword>
<feature type="transmembrane region" description="Helical" evidence="8">
    <location>
        <begin position="466"/>
        <end position="492"/>
    </location>
</feature>
<evidence type="ECO:0000313" key="12">
    <source>
        <dbReference type="Proteomes" id="UP000077266"/>
    </source>
</evidence>
<feature type="region of interest" description="Disordered" evidence="7">
    <location>
        <begin position="1"/>
        <end position="51"/>
    </location>
</feature>
<reference evidence="10 12" key="1">
    <citation type="journal article" date="2016" name="Mol. Biol. Evol.">
        <title>Comparative Genomics of Early-Diverging Mushroom-Forming Fungi Provides Insights into the Origins of Lignocellulose Decay Capabilities.</title>
        <authorList>
            <person name="Nagy L.G."/>
            <person name="Riley R."/>
            <person name="Tritt A."/>
            <person name="Adam C."/>
            <person name="Daum C."/>
            <person name="Floudas D."/>
            <person name="Sun H."/>
            <person name="Yadav J.S."/>
            <person name="Pangilinan J."/>
            <person name="Larsson K.H."/>
            <person name="Matsuura K."/>
            <person name="Barry K."/>
            <person name="Labutti K."/>
            <person name="Kuo R."/>
            <person name="Ohm R.A."/>
            <person name="Bhattacharya S.S."/>
            <person name="Shirouzu T."/>
            <person name="Yoshinaga Y."/>
            <person name="Martin F.M."/>
            <person name="Grigoriev I.V."/>
            <person name="Hibbett D.S."/>
        </authorList>
    </citation>
    <scope>NUCLEOTIDE SEQUENCE [LARGE SCALE GENOMIC DNA]</scope>
    <source>
        <strain evidence="10 12">HHB12029</strain>
    </source>
</reference>
<feature type="transmembrane region" description="Helical" evidence="8">
    <location>
        <begin position="430"/>
        <end position="454"/>
    </location>
</feature>
<feature type="transmembrane region" description="Helical" evidence="8">
    <location>
        <begin position="223"/>
        <end position="241"/>
    </location>
</feature>
<dbReference type="InterPro" id="IPR004837">
    <property type="entry name" value="NaCa_Exmemb"/>
</dbReference>
<feature type="compositionally biased region" description="Basic and acidic residues" evidence="7">
    <location>
        <begin position="32"/>
        <end position="42"/>
    </location>
</feature>
<dbReference type="EMBL" id="KV426321">
    <property type="protein sequence ID" value="KZV82476.1"/>
    <property type="molecule type" value="Genomic_DNA"/>
</dbReference>
<evidence type="ECO:0000256" key="8">
    <source>
        <dbReference type="SAM" id="Phobius"/>
    </source>
</evidence>